<protein>
    <submittedName>
        <fullName evidence="1">Uncharacterized protein</fullName>
    </submittedName>
</protein>
<dbReference type="EMBL" id="LLXI01001214">
    <property type="protein sequence ID" value="PKY52499.1"/>
    <property type="molecule type" value="Genomic_DNA"/>
</dbReference>
<accession>A0A2I1H0T9</accession>
<evidence type="ECO:0000313" key="1">
    <source>
        <dbReference type="EMBL" id="PKY52499.1"/>
    </source>
</evidence>
<dbReference type="Proteomes" id="UP000234323">
    <property type="component" value="Unassembled WGS sequence"/>
</dbReference>
<dbReference type="AlphaFoldDB" id="A0A2I1H0T9"/>
<comment type="caution">
    <text evidence="1">The sequence shown here is derived from an EMBL/GenBank/DDBJ whole genome shotgun (WGS) entry which is preliminary data.</text>
</comment>
<reference evidence="1 2" key="1">
    <citation type="submission" date="2015-10" db="EMBL/GenBank/DDBJ databases">
        <title>Genome analyses suggest a sexual origin of heterokaryosis in a supposedly ancient asexual fungus.</title>
        <authorList>
            <person name="Ropars J."/>
            <person name="Sedzielewska K."/>
            <person name="Noel J."/>
            <person name="Charron P."/>
            <person name="Farinelli L."/>
            <person name="Marton T."/>
            <person name="Kruger M."/>
            <person name="Pelin A."/>
            <person name="Brachmann A."/>
            <person name="Corradi N."/>
        </authorList>
    </citation>
    <scope>NUCLEOTIDE SEQUENCE [LARGE SCALE GENOMIC DNA]</scope>
    <source>
        <strain evidence="1 2">A4</strain>
    </source>
</reference>
<name>A0A2I1H0T9_9GLOM</name>
<sequence>MINGKAFMLLTIQKLENFPFKFPARTILLIEDLIKKFKSSEDTNVGTWKYRNLYGKMKVTENSVGKFYHGKSDLTPGNKLAMQKWGQVNSYLPTLRLRKILLYWLFDVGKLWSVTDSLRCSFVKNLQLLKYQDLVNKSGNLFFRRTLIHGNDCYGNSEQRFERIRDSDQLVYTS</sequence>
<evidence type="ECO:0000313" key="2">
    <source>
        <dbReference type="Proteomes" id="UP000234323"/>
    </source>
</evidence>
<keyword evidence="2" id="KW-1185">Reference proteome</keyword>
<gene>
    <name evidence="1" type="ORF">RhiirA4_496828</name>
</gene>
<proteinExistence type="predicted"/>
<organism evidence="1 2">
    <name type="scientific">Rhizophagus irregularis</name>
    <dbReference type="NCBI Taxonomy" id="588596"/>
    <lineage>
        <taxon>Eukaryota</taxon>
        <taxon>Fungi</taxon>
        <taxon>Fungi incertae sedis</taxon>
        <taxon>Mucoromycota</taxon>
        <taxon>Glomeromycotina</taxon>
        <taxon>Glomeromycetes</taxon>
        <taxon>Glomerales</taxon>
        <taxon>Glomeraceae</taxon>
        <taxon>Rhizophagus</taxon>
    </lineage>
</organism>